<feature type="domain" description="Pyrrolo-quinoline quinone repeat" evidence="2">
    <location>
        <begin position="65"/>
        <end position="181"/>
    </location>
</feature>
<dbReference type="InterPro" id="IPR002372">
    <property type="entry name" value="PQQ_rpt_dom"/>
</dbReference>
<dbReference type="Gene3D" id="2.130.10.10">
    <property type="entry name" value="YVTN repeat-like/Quinoprotein amine dehydrogenase"/>
    <property type="match status" value="2"/>
</dbReference>
<evidence type="ECO:0000259" key="2">
    <source>
        <dbReference type="Pfam" id="PF01011"/>
    </source>
</evidence>
<proteinExistence type="predicted"/>
<accession>A0ABP7EF09</accession>
<name>A0ABP7EF09_9STAP</name>
<dbReference type="Proteomes" id="UP001500920">
    <property type="component" value="Unassembled WGS sequence"/>
</dbReference>
<dbReference type="SMART" id="SM00564">
    <property type="entry name" value="PQQ"/>
    <property type="match status" value="8"/>
</dbReference>
<dbReference type="EMBL" id="BAABCK010000013">
    <property type="protein sequence ID" value="GAA3718268.1"/>
    <property type="molecule type" value="Genomic_DNA"/>
</dbReference>
<dbReference type="PANTHER" id="PTHR34512">
    <property type="entry name" value="CELL SURFACE PROTEIN"/>
    <property type="match status" value="1"/>
</dbReference>
<dbReference type="Pfam" id="PF01011">
    <property type="entry name" value="PQQ"/>
    <property type="match status" value="1"/>
</dbReference>
<feature type="domain" description="Pyrrolo-quinoline quinone repeat" evidence="3">
    <location>
        <begin position="251"/>
        <end position="426"/>
    </location>
</feature>
<gene>
    <name evidence="4" type="ORF">GCM10022378_05650</name>
</gene>
<dbReference type="PANTHER" id="PTHR34512:SF30">
    <property type="entry name" value="OUTER MEMBRANE PROTEIN ASSEMBLY FACTOR BAMB"/>
    <property type="match status" value="1"/>
</dbReference>
<evidence type="ECO:0000256" key="1">
    <source>
        <dbReference type="SAM" id="SignalP"/>
    </source>
</evidence>
<dbReference type="SUPFAM" id="SSF50998">
    <property type="entry name" value="Quinoprotein alcohol dehydrogenase-like"/>
    <property type="match status" value="2"/>
</dbReference>
<dbReference type="Pfam" id="PF13360">
    <property type="entry name" value="PQQ_2"/>
    <property type="match status" value="1"/>
</dbReference>
<evidence type="ECO:0000313" key="4">
    <source>
        <dbReference type="EMBL" id="GAA3718268.1"/>
    </source>
</evidence>
<dbReference type="InterPro" id="IPR015943">
    <property type="entry name" value="WD40/YVTN_repeat-like_dom_sf"/>
</dbReference>
<evidence type="ECO:0000259" key="3">
    <source>
        <dbReference type="Pfam" id="PF13360"/>
    </source>
</evidence>
<comment type="caution">
    <text evidence="4">The sequence shown here is derived from an EMBL/GenBank/DDBJ whole genome shotgun (WGS) entry which is preliminary data.</text>
</comment>
<evidence type="ECO:0000313" key="5">
    <source>
        <dbReference type="Proteomes" id="UP001500920"/>
    </source>
</evidence>
<reference evidence="5" key="1">
    <citation type="journal article" date="2019" name="Int. J. Syst. Evol. Microbiol.">
        <title>The Global Catalogue of Microorganisms (GCM) 10K type strain sequencing project: providing services to taxonomists for standard genome sequencing and annotation.</title>
        <authorList>
            <consortium name="The Broad Institute Genomics Platform"/>
            <consortium name="The Broad Institute Genome Sequencing Center for Infectious Disease"/>
            <person name="Wu L."/>
            <person name="Ma J."/>
        </authorList>
    </citation>
    <scope>NUCLEOTIDE SEQUENCE [LARGE SCALE GENOMIC DNA]</scope>
    <source>
        <strain evidence="5">JCM 16981</strain>
    </source>
</reference>
<organism evidence="4 5">
    <name type="scientific">Salinicoccus jeotgali</name>
    <dbReference type="NCBI Taxonomy" id="381634"/>
    <lineage>
        <taxon>Bacteria</taxon>
        <taxon>Bacillati</taxon>
        <taxon>Bacillota</taxon>
        <taxon>Bacilli</taxon>
        <taxon>Bacillales</taxon>
        <taxon>Staphylococcaceae</taxon>
        <taxon>Salinicoccus</taxon>
    </lineage>
</organism>
<sequence length="436" mass="48296">MKMKKFLKYLIAASTLFVISHTGAENASAAAFGAQEWTQYRFSPDKNAVIDSGHEPLEYMTLETEDEVRVTPVVADGKVFIGNHNSGDVMAFDLETGKRVWHNTAPNWIHSEAIYHEGLVYVGYGNRFFQKNRAYSFFKNFGLHNLFRHRAIRGTGESGVMALDADTGKLVWRYETRGEVMPTPAIYKDHLYITTGDRTLYKLTLDEGALIHKEDIGSTVSMSSPNIHEATLYVGGSGPLPYTFSAYDLKKDDMKWQTEFPDVDMGLDDVPPAVSNGLVITTGLVSNKDGELEHEIYALDISTGEMAWQDNWGTGQFVKNNKSGAPIIHESKIFVASPITKTYYAYDLNSGEQLWAYEDEAAKAPPVAKDGIVYFSNVEGEVVGLDITRGTPVKRMALEGVLAPAGPVIVNDTLFIGSQDGNIYVVPLDDFEDIDN</sequence>
<dbReference type="InterPro" id="IPR011047">
    <property type="entry name" value="Quinoprotein_ADH-like_sf"/>
</dbReference>
<keyword evidence="5" id="KW-1185">Reference proteome</keyword>
<feature type="chain" id="PRO_5045707048" evidence="1">
    <location>
        <begin position="25"/>
        <end position="436"/>
    </location>
</feature>
<feature type="signal peptide" evidence="1">
    <location>
        <begin position="1"/>
        <end position="24"/>
    </location>
</feature>
<protein>
    <submittedName>
        <fullName evidence="4">PQQ-binding-like beta-propeller repeat protein</fullName>
    </submittedName>
</protein>
<keyword evidence="1" id="KW-0732">Signal</keyword>
<dbReference type="InterPro" id="IPR018391">
    <property type="entry name" value="PQQ_b-propeller_rpt"/>
</dbReference>